<reference evidence="6" key="3">
    <citation type="submission" date="2015-02" db="UniProtKB">
        <authorList>
            <consortium name="EnsemblProtists"/>
        </authorList>
    </citation>
    <scope>IDENTIFICATION</scope>
    <source>
        <strain evidence="6">DAOM BR144</strain>
    </source>
</reference>
<feature type="transmembrane region" description="Helical" evidence="5">
    <location>
        <begin position="145"/>
        <end position="169"/>
    </location>
</feature>
<accession>K3WWZ4</accession>
<proteinExistence type="predicted"/>
<feature type="transmembrane region" description="Helical" evidence="5">
    <location>
        <begin position="415"/>
        <end position="438"/>
    </location>
</feature>
<keyword evidence="3 5" id="KW-1133">Transmembrane helix</keyword>
<dbReference type="GO" id="GO:0015171">
    <property type="term" value="F:amino acid transmembrane transporter activity"/>
    <property type="evidence" value="ECO:0007669"/>
    <property type="project" value="TreeGrafter"/>
</dbReference>
<evidence type="ECO:0000256" key="2">
    <source>
        <dbReference type="ARBA" id="ARBA00022692"/>
    </source>
</evidence>
<reference evidence="7" key="2">
    <citation type="submission" date="2010-04" db="EMBL/GenBank/DDBJ databases">
        <authorList>
            <person name="Buell R."/>
            <person name="Hamilton J."/>
            <person name="Hostetler J."/>
        </authorList>
    </citation>
    <scope>NUCLEOTIDE SEQUENCE [LARGE SCALE GENOMIC DNA]</scope>
    <source>
        <strain evidence="7">DAOM:BR144</strain>
    </source>
</reference>
<sequence length="662" mass="72594">MKNETDMLAFSVESLSRVRQRHIHIHVIDRRFKYPTWMHPNIGGEAQHLQGDEDEMAEIRKKMDQGSHNLSEWTATAISGNDVLSSVLFTVGLTIGKAGKLAPICQFAVTFVIYCMRWILEEVMSAVPLNGGCYSAILNSSSKRIAAISSVFSILSYLATGVVCGVAAFNYLNTLAAVPVVLSTVGMLLVFAVLCLMGIAESAVVALGFFLLHGVTLTILCISSIVYIAQHPSVFVDNMHTPIPDVNVIGSLAHGDVLTALFFGYGTAMLGVTGFESSAQFVEEQAPSVFPKTLRNMWLCSSVYNIAFSFLALGVVPMDNIMSNKEVLLAHMGRITAGHWLEVMVSVDAFIVLAGAVLTSYVGIVGLVQRLAIDRVLPSILTRKNQWRGTTHVIILAYFIAASSLVIAMNGEIDGLSGVFAFAFLGVLGSFAFGCVLLKLHREQMPRETVTSWVNCIFCLVMLVLCVLANAISDPNSLYYFLLYFVAIGAISCVMLERVWVLKGILELTKRFIQWRRGFGTYHSASSTGPESIIGTIGIAKAIERIKRTPSIFFCKSPNLPKINEAIAYVLKNEQTYCLRLVHVCEKNATIPPEFSDIVCLFDHIYPMIKIDFVSITGTFDATMIHWIVEHLKVPTNMMFMRQPATPAMHAVAGAGVRVITC</sequence>
<feature type="transmembrane region" description="Helical" evidence="5">
    <location>
        <begin position="296"/>
        <end position="316"/>
    </location>
</feature>
<dbReference type="InterPro" id="IPR002293">
    <property type="entry name" value="AA/rel_permease1"/>
</dbReference>
<dbReference type="InParanoid" id="K3WWZ4"/>
<evidence type="ECO:0000256" key="4">
    <source>
        <dbReference type="ARBA" id="ARBA00023136"/>
    </source>
</evidence>
<reference evidence="7" key="1">
    <citation type="journal article" date="2010" name="Genome Biol.">
        <title>Genome sequence of the necrotrophic plant pathogen Pythium ultimum reveals original pathogenicity mechanisms and effector repertoire.</title>
        <authorList>
            <person name="Levesque C.A."/>
            <person name="Brouwer H."/>
            <person name="Cano L."/>
            <person name="Hamilton J.P."/>
            <person name="Holt C."/>
            <person name="Huitema E."/>
            <person name="Raffaele S."/>
            <person name="Robideau G.P."/>
            <person name="Thines M."/>
            <person name="Win J."/>
            <person name="Zerillo M.M."/>
            <person name="Beakes G.W."/>
            <person name="Boore J.L."/>
            <person name="Busam D."/>
            <person name="Dumas B."/>
            <person name="Ferriera S."/>
            <person name="Fuerstenberg S.I."/>
            <person name="Gachon C.M."/>
            <person name="Gaulin E."/>
            <person name="Govers F."/>
            <person name="Grenville-Briggs L."/>
            <person name="Horner N."/>
            <person name="Hostetler J."/>
            <person name="Jiang R.H."/>
            <person name="Johnson J."/>
            <person name="Krajaejun T."/>
            <person name="Lin H."/>
            <person name="Meijer H.J."/>
            <person name="Moore B."/>
            <person name="Morris P."/>
            <person name="Phuntmart V."/>
            <person name="Puiu D."/>
            <person name="Shetty J."/>
            <person name="Stajich J.E."/>
            <person name="Tripathy S."/>
            <person name="Wawra S."/>
            <person name="van West P."/>
            <person name="Whitty B.R."/>
            <person name="Coutinho P.M."/>
            <person name="Henrissat B."/>
            <person name="Martin F."/>
            <person name="Thomas P.D."/>
            <person name="Tyler B.M."/>
            <person name="De Vries R.P."/>
            <person name="Kamoun S."/>
            <person name="Yandell M."/>
            <person name="Tisserat N."/>
            <person name="Buell C.R."/>
        </authorList>
    </citation>
    <scope>NUCLEOTIDE SEQUENCE</scope>
    <source>
        <strain evidence="7">DAOM:BR144</strain>
    </source>
</reference>
<evidence type="ECO:0000313" key="7">
    <source>
        <dbReference type="Proteomes" id="UP000019132"/>
    </source>
</evidence>
<dbReference type="Pfam" id="PF13520">
    <property type="entry name" value="AA_permease_2"/>
    <property type="match status" value="1"/>
</dbReference>
<keyword evidence="2 5" id="KW-0812">Transmembrane</keyword>
<dbReference type="HOGENOM" id="CLU_012451_1_0_1"/>
<dbReference type="PANTHER" id="PTHR43243">
    <property type="entry name" value="INNER MEMBRANE TRANSPORTER YGJI-RELATED"/>
    <property type="match status" value="1"/>
</dbReference>
<dbReference type="VEuPathDB" id="FungiDB:PYU1_G009474"/>
<evidence type="ECO:0000313" key="6">
    <source>
        <dbReference type="EnsemblProtists" id="PYU1_T009492"/>
    </source>
</evidence>
<evidence type="ECO:0000256" key="1">
    <source>
        <dbReference type="ARBA" id="ARBA00004141"/>
    </source>
</evidence>
<organism evidence="6 7">
    <name type="scientific">Globisporangium ultimum (strain ATCC 200006 / CBS 805.95 / DAOM BR144)</name>
    <name type="common">Pythium ultimum</name>
    <dbReference type="NCBI Taxonomy" id="431595"/>
    <lineage>
        <taxon>Eukaryota</taxon>
        <taxon>Sar</taxon>
        <taxon>Stramenopiles</taxon>
        <taxon>Oomycota</taxon>
        <taxon>Peronosporomycetes</taxon>
        <taxon>Pythiales</taxon>
        <taxon>Pythiaceae</taxon>
        <taxon>Globisporangium</taxon>
    </lineage>
</organism>
<evidence type="ECO:0008006" key="8">
    <source>
        <dbReference type="Google" id="ProtNLM"/>
    </source>
</evidence>
<dbReference type="AlphaFoldDB" id="K3WWZ4"/>
<feature type="transmembrane region" description="Helical" evidence="5">
    <location>
        <begin position="450"/>
        <end position="472"/>
    </location>
</feature>
<protein>
    <recommendedName>
        <fullName evidence="8">Amino acid permease/ SLC12A domain-containing protein</fullName>
    </recommendedName>
</protein>
<evidence type="ECO:0000256" key="3">
    <source>
        <dbReference type="ARBA" id="ARBA00022989"/>
    </source>
</evidence>
<dbReference type="EnsemblProtists" id="PYU1_T009492">
    <property type="protein sequence ID" value="PYU1_T009492"/>
    <property type="gene ID" value="PYU1_G009474"/>
</dbReference>
<dbReference type="EMBL" id="GL376622">
    <property type="status" value="NOT_ANNOTATED_CDS"/>
    <property type="molecule type" value="Genomic_DNA"/>
</dbReference>
<comment type="subcellular location">
    <subcellularLocation>
        <location evidence="1">Membrane</location>
        <topology evidence="1">Multi-pass membrane protein</topology>
    </subcellularLocation>
</comment>
<feature type="transmembrane region" description="Helical" evidence="5">
    <location>
        <begin position="389"/>
        <end position="409"/>
    </location>
</feature>
<dbReference type="Gene3D" id="1.20.1740.10">
    <property type="entry name" value="Amino acid/polyamine transporter I"/>
    <property type="match status" value="1"/>
</dbReference>
<dbReference type="eggNOG" id="ENOG502RWXD">
    <property type="taxonomic scope" value="Eukaryota"/>
</dbReference>
<feature type="transmembrane region" description="Helical" evidence="5">
    <location>
        <begin position="478"/>
        <end position="501"/>
    </location>
</feature>
<evidence type="ECO:0000256" key="5">
    <source>
        <dbReference type="SAM" id="Phobius"/>
    </source>
</evidence>
<dbReference type="GO" id="GO:0016020">
    <property type="term" value="C:membrane"/>
    <property type="evidence" value="ECO:0007669"/>
    <property type="project" value="UniProtKB-SubCell"/>
</dbReference>
<feature type="transmembrane region" description="Helical" evidence="5">
    <location>
        <begin position="204"/>
        <end position="229"/>
    </location>
</feature>
<keyword evidence="4 5" id="KW-0472">Membrane</keyword>
<feature type="transmembrane region" description="Helical" evidence="5">
    <location>
        <begin position="257"/>
        <end position="275"/>
    </location>
</feature>
<keyword evidence="7" id="KW-1185">Reference proteome</keyword>
<feature type="transmembrane region" description="Helical" evidence="5">
    <location>
        <begin position="349"/>
        <end position="368"/>
    </location>
</feature>
<dbReference type="PANTHER" id="PTHR43243:SF11">
    <property type="entry name" value="AMINO ACID PERMEASE_ SLC12A DOMAIN-CONTAINING PROTEIN"/>
    <property type="match status" value="1"/>
</dbReference>
<feature type="transmembrane region" description="Helical" evidence="5">
    <location>
        <begin position="175"/>
        <end position="197"/>
    </location>
</feature>
<name>K3WWZ4_GLOUD</name>
<dbReference type="Proteomes" id="UP000019132">
    <property type="component" value="Unassembled WGS sequence"/>
</dbReference>